<evidence type="ECO:0000313" key="1">
    <source>
        <dbReference type="EMBL" id="ADB42642.1"/>
    </source>
</evidence>
<evidence type="ECO:0008006" key="3">
    <source>
        <dbReference type="Google" id="ProtNLM"/>
    </source>
</evidence>
<proteinExistence type="predicted"/>
<reference evidence="1 2" key="1">
    <citation type="journal article" date="2010" name="Stand. Genomic Sci.">
        <title>Complete genome sequence of Spirosoma linguale type strain (1).</title>
        <authorList>
            <person name="Lail K."/>
            <person name="Sikorski J."/>
            <person name="Saunders E."/>
            <person name="Lapidus A."/>
            <person name="Glavina Del Rio T."/>
            <person name="Copeland A."/>
            <person name="Tice H."/>
            <person name="Cheng J.-F."/>
            <person name="Lucas S."/>
            <person name="Nolan M."/>
            <person name="Bruce D."/>
            <person name="Goodwin L."/>
            <person name="Pitluck S."/>
            <person name="Ivanova N."/>
            <person name="Mavromatis K."/>
            <person name="Ovchinnikova G."/>
            <person name="Pati A."/>
            <person name="Chen A."/>
            <person name="Palaniappan K."/>
            <person name="Land M."/>
            <person name="Hauser L."/>
            <person name="Chang Y.-J."/>
            <person name="Jeffries C.D."/>
            <person name="Chain P."/>
            <person name="Brettin T."/>
            <person name="Detter J.C."/>
            <person name="Schuetze A."/>
            <person name="Rohde M."/>
            <person name="Tindall B.J."/>
            <person name="Goeker M."/>
            <person name="Bristow J."/>
            <person name="Eisen J.A."/>
            <person name="Markowitz V."/>
            <person name="Hugenholtz P."/>
            <person name="Kyrpides N.C."/>
            <person name="Klenk H.-P."/>
            <person name="Chen F."/>
        </authorList>
    </citation>
    <scope>NUCLEOTIDE SEQUENCE [LARGE SCALE GENOMIC DNA]</scope>
    <source>
        <strain evidence="2">ATCC 33905 / DSM 74 / LMG 10896 / Claus 1</strain>
    </source>
</reference>
<dbReference type="KEGG" id="sli:Slin_6686"/>
<evidence type="ECO:0000313" key="2">
    <source>
        <dbReference type="Proteomes" id="UP000002028"/>
    </source>
</evidence>
<dbReference type="Proteomes" id="UP000002028">
    <property type="component" value="Plasmid pSLIN01"/>
</dbReference>
<organism evidence="1 2">
    <name type="scientific">Spirosoma linguale (strain ATCC 33905 / DSM 74 / LMG 10896 / Claus 1)</name>
    <dbReference type="NCBI Taxonomy" id="504472"/>
    <lineage>
        <taxon>Bacteria</taxon>
        <taxon>Pseudomonadati</taxon>
        <taxon>Bacteroidota</taxon>
        <taxon>Cytophagia</taxon>
        <taxon>Cytophagales</taxon>
        <taxon>Cytophagaceae</taxon>
        <taxon>Spirosoma</taxon>
    </lineage>
</organism>
<accession>D2QV10</accession>
<keyword evidence="2" id="KW-1185">Reference proteome</keyword>
<dbReference type="HOGENOM" id="CLU_452620_0_0_10"/>
<geneLocation type="plasmid" evidence="1 2">
    <name>pSLIN01</name>
</geneLocation>
<dbReference type="RefSeq" id="WP_012931124.1">
    <property type="nucleotide sequence ID" value="NC_013731.1"/>
</dbReference>
<dbReference type="EMBL" id="CP001770">
    <property type="protein sequence ID" value="ADB42642.1"/>
    <property type="molecule type" value="Genomic_DNA"/>
</dbReference>
<name>D2QV10_SPILD</name>
<sequence length="603" mass="70456">MITYKIYQFSNFEESHKEYFDSLLNVIISQNILSSNIDEIIITDDLSGEITRYCENRFRTPNITRSREFKAVAKTVDFDGIKKIFFDANYVNGLVKWTPQVFFEQLIEIYSEDIINSVFQVPRIYYPETALSEILKIFLFQWSTKIISNIIRNKLPYEKDTIHSDVKIYVNAFKRNVRKLHYRYQDDLDLQIFWIAILTEVDDLVRRSLEVKFDSGSFESLQEFSIVSQLLIELEVQTENILDQKNVDVYNIKKYILEVLKLCYIDVPSEDPMEVIVLESPKKLFKGSLVDTEPRIVAFIDILGFSAIIKEYDSDKTSNLLNELHETLELAVQVSIENIIDSKAKTDLQEYLEYRMFSDCICISLPYIEFGNDFHIQFHSIATVVKSYQLSMMQKGFFVRGGISIGSFYADKNMIFSGGLVSAYKLEQSTGHPVIAVDKIILERLSINYKENTRGLFYDELLLYPREEPEKVFLNPFDLLDNSIKYFDYLQTSLDELVETEDGTDYLGTLTKSLLDMTKSFTQPIFDFAKSQVNKESIDIIKQQILFYVDKQIEKYETLVSTYDSTDKRVGEMERILSKYIFLKSLIKWTSEKSETFLIYGFV</sequence>
<keyword evidence="1" id="KW-0614">Plasmid</keyword>
<dbReference type="AlphaFoldDB" id="D2QV10"/>
<gene>
    <name evidence="1" type="ordered locus">Slin_6686</name>
</gene>
<protein>
    <recommendedName>
        <fullName evidence="3">Guanylate cyclase domain-containing protein</fullName>
    </recommendedName>
</protein>